<sequence length="74" mass="8703">MHESALDNFPTTDPVELYERQIEKLKIQLNRLNRENVTLQTRLAMADRDSRVKAELGQIKTEPRELHVSINLQF</sequence>
<name>A0A2M7G7B1_9BACT</name>
<gene>
    <name evidence="2" type="ORF">COW36_06740</name>
</gene>
<organism evidence="2 3">
    <name type="scientific">bacterium (Candidatus Blackallbacteria) CG17_big_fil_post_rev_8_21_14_2_50_48_46</name>
    <dbReference type="NCBI Taxonomy" id="2014261"/>
    <lineage>
        <taxon>Bacteria</taxon>
        <taxon>Candidatus Blackallbacteria</taxon>
    </lineage>
</organism>
<dbReference type="Proteomes" id="UP000231019">
    <property type="component" value="Unassembled WGS sequence"/>
</dbReference>
<protein>
    <submittedName>
        <fullName evidence="2">Uncharacterized protein</fullName>
    </submittedName>
</protein>
<evidence type="ECO:0000313" key="2">
    <source>
        <dbReference type="EMBL" id="PIW17964.1"/>
    </source>
</evidence>
<accession>A0A2M7G7B1</accession>
<reference evidence="2 3" key="1">
    <citation type="submission" date="2017-09" db="EMBL/GenBank/DDBJ databases">
        <title>Depth-based differentiation of microbial function through sediment-hosted aquifers and enrichment of novel symbionts in the deep terrestrial subsurface.</title>
        <authorList>
            <person name="Probst A.J."/>
            <person name="Ladd B."/>
            <person name="Jarett J.K."/>
            <person name="Geller-Mcgrath D.E."/>
            <person name="Sieber C.M."/>
            <person name="Emerson J.B."/>
            <person name="Anantharaman K."/>
            <person name="Thomas B.C."/>
            <person name="Malmstrom R."/>
            <person name="Stieglmeier M."/>
            <person name="Klingl A."/>
            <person name="Woyke T."/>
            <person name="Ryan C.M."/>
            <person name="Banfield J.F."/>
        </authorList>
    </citation>
    <scope>NUCLEOTIDE SEQUENCE [LARGE SCALE GENOMIC DNA]</scope>
    <source>
        <strain evidence="2">CG17_big_fil_post_rev_8_21_14_2_50_48_46</strain>
    </source>
</reference>
<evidence type="ECO:0000313" key="3">
    <source>
        <dbReference type="Proteomes" id="UP000231019"/>
    </source>
</evidence>
<dbReference type="PROSITE" id="PS01156">
    <property type="entry name" value="TONB_DEPENDENT_REC_2"/>
    <property type="match status" value="1"/>
</dbReference>
<keyword evidence="1" id="KW-0175">Coiled coil</keyword>
<evidence type="ECO:0000256" key="1">
    <source>
        <dbReference type="SAM" id="Coils"/>
    </source>
</evidence>
<dbReference type="AlphaFoldDB" id="A0A2M7G7B1"/>
<proteinExistence type="predicted"/>
<comment type="caution">
    <text evidence="2">The sequence shown here is derived from an EMBL/GenBank/DDBJ whole genome shotgun (WGS) entry which is preliminary data.</text>
</comment>
<dbReference type="InterPro" id="IPR010917">
    <property type="entry name" value="TonB_rcpt_CS"/>
</dbReference>
<feature type="coiled-coil region" evidence="1">
    <location>
        <begin position="15"/>
        <end position="49"/>
    </location>
</feature>
<dbReference type="EMBL" id="PFFQ01000017">
    <property type="protein sequence ID" value="PIW17964.1"/>
    <property type="molecule type" value="Genomic_DNA"/>
</dbReference>